<evidence type="ECO:0000313" key="1">
    <source>
        <dbReference type="EMBL" id="UYV84540.1"/>
    </source>
</evidence>
<sequence>MPLLLSCPLKILRSLHAYPSQQQQCPLSWVCKAAALGLCQISARLWPLLAPPLLKIRSEDPSVHAFKGGGLGFLIKNLYYEDIAVNIPNTADLEAQGIKVYLNQNNAINLYNMYHPSNNKLIDNGKMAIFLQTTLFLLHTFNNFWKTGKLPQDWKTATIIPIKKLEKSADDPKNYRPISLTSICCKLMEKGILRRLNYHPDRRNLLPEE</sequence>
<name>A0ABY6LYC7_9ARAC</name>
<proteinExistence type="predicted"/>
<organism evidence="1 2">
    <name type="scientific">Cordylochernes scorpioides</name>
    <dbReference type="NCBI Taxonomy" id="51811"/>
    <lineage>
        <taxon>Eukaryota</taxon>
        <taxon>Metazoa</taxon>
        <taxon>Ecdysozoa</taxon>
        <taxon>Arthropoda</taxon>
        <taxon>Chelicerata</taxon>
        <taxon>Arachnida</taxon>
        <taxon>Pseudoscorpiones</taxon>
        <taxon>Cheliferoidea</taxon>
        <taxon>Chernetidae</taxon>
        <taxon>Cordylochernes</taxon>
    </lineage>
</organism>
<evidence type="ECO:0000313" key="2">
    <source>
        <dbReference type="Proteomes" id="UP001235939"/>
    </source>
</evidence>
<dbReference type="Proteomes" id="UP001235939">
    <property type="component" value="Chromosome X"/>
</dbReference>
<reference evidence="1 2" key="1">
    <citation type="submission" date="2022-03" db="EMBL/GenBank/DDBJ databases">
        <title>A chromosomal length assembly of Cordylochernes scorpioides.</title>
        <authorList>
            <person name="Zeh D."/>
            <person name="Zeh J."/>
        </authorList>
    </citation>
    <scope>NUCLEOTIDE SEQUENCE [LARGE SCALE GENOMIC DNA]</scope>
    <source>
        <strain evidence="1">IN4F17</strain>
        <tissue evidence="1">Whole Body</tissue>
    </source>
</reference>
<protein>
    <recommendedName>
        <fullName evidence="3">Reverse transcriptase</fullName>
    </recommendedName>
</protein>
<evidence type="ECO:0008006" key="3">
    <source>
        <dbReference type="Google" id="ProtNLM"/>
    </source>
</evidence>
<accession>A0ABY6LYC7</accession>
<gene>
    <name evidence="1" type="ORF">LAZ67_X002513</name>
</gene>
<dbReference type="EMBL" id="CP092886">
    <property type="protein sequence ID" value="UYV84540.1"/>
    <property type="molecule type" value="Genomic_DNA"/>
</dbReference>
<dbReference type="PANTHER" id="PTHR19446">
    <property type="entry name" value="REVERSE TRANSCRIPTASES"/>
    <property type="match status" value="1"/>
</dbReference>
<keyword evidence="2" id="KW-1185">Reference proteome</keyword>